<dbReference type="eggNOG" id="KOG1944">
    <property type="taxonomic scope" value="Eukaryota"/>
</dbReference>
<evidence type="ECO:0000313" key="7">
    <source>
        <dbReference type="EMBL" id="EKX48672.1"/>
    </source>
</evidence>
<evidence type="ECO:0000256" key="5">
    <source>
        <dbReference type="ARBA" id="ARBA00023136"/>
    </source>
</evidence>
<accession>L1JK07</accession>
<feature type="transmembrane region" description="Helical" evidence="6">
    <location>
        <begin position="111"/>
        <end position="132"/>
    </location>
</feature>
<evidence type="ECO:0000256" key="1">
    <source>
        <dbReference type="ARBA" id="ARBA00004141"/>
    </source>
</evidence>
<reference evidence="9" key="2">
    <citation type="submission" date="2012-11" db="EMBL/GenBank/DDBJ databases">
        <authorList>
            <person name="Kuo A."/>
            <person name="Curtis B.A."/>
            <person name="Tanifuji G."/>
            <person name="Burki F."/>
            <person name="Gruber A."/>
            <person name="Irimia M."/>
            <person name="Maruyama S."/>
            <person name="Arias M.C."/>
            <person name="Ball S.G."/>
            <person name="Gile G.H."/>
            <person name="Hirakawa Y."/>
            <person name="Hopkins J.F."/>
            <person name="Rensing S.A."/>
            <person name="Schmutz J."/>
            <person name="Symeonidi A."/>
            <person name="Elias M."/>
            <person name="Eveleigh R.J."/>
            <person name="Herman E.K."/>
            <person name="Klute M.J."/>
            <person name="Nakayama T."/>
            <person name="Obornik M."/>
            <person name="Reyes-Prieto A."/>
            <person name="Armbrust E.V."/>
            <person name="Aves S.J."/>
            <person name="Beiko R.G."/>
            <person name="Coutinho P."/>
            <person name="Dacks J.B."/>
            <person name="Durnford D.G."/>
            <person name="Fast N.M."/>
            <person name="Green B.R."/>
            <person name="Grisdale C."/>
            <person name="Hempe F."/>
            <person name="Henrissat B."/>
            <person name="Hoppner M.P."/>
            <person name="Ishida K.-I."/>
            <person name="Kim E."/>
            <person name="Koreny L."/>
            <person name="Kroth P.G."/>
            <person name="Liu Y."/>
            <person name="Malik S.-B."/>
            <person name="Maier U.G."/>
            <person name="McRose D."/>
            <person name="Mock T."/>
            <person name="Neilson J.A."/>
            <person name="Onodera N.T."/>
            <person name="Poole A.M."/>
            <person name="Pritham E.J."/>
            <person name="Richards T.A."/>
            <person name="Rocap G."/>
            <person name="Roy S.W."/>
            <person name="Sarai C."/>
            <person name="Schaack S."/>
            <person name="Shirato S."/>
            <person name="Slamovits C.H."/>
            <person name="Spencer D.F."/>
            <person name="Suzuki S."/>
            <person name="Worden A.Z."/>
            <person name="Zauner S."/>
            <person name="Barry K."/>
            <person name="Bell C."/>
            <person name="Bharti A.K."/>
            <person name="Crow J.A."/>
            <person name="Grimwood J."/>
            <person name="Kramer R."/>
            <person name="Lindquist E."/>
            <person name="Lucas S."/>
            <person name="Salamov A."/>
            <person name="McFadden G.I."/>
            <person name="Lane C.E."/>
            <person name="Keeling P.J."/>
            <person name="Gray M.W."/>
            <person name="Grigoriev I.V."/>
            <person name="Archibald J.M."/>
        </authorList>
    </citation>
    <scope>NUCLEOTIDE SEQUENCE</scope>
    <source>
        <strain evidence="9">CCMP2712</strain>
    </source>
</reference>
<reference evidence="8" key="3">
    <citation type="submission" date="2015-06" db="UniProtKB">
        <authorList>
            <consortium name="EnsemblProtists"/>
        </authorList>
    </citation>
    <scope>IDENTIFICATION</scope>
</reference>
<keyword evidence="4 6" id="KW-1133">Transmembrane helix</keyword>
<gene>
    <name evidence="7" type="ORF">GUITHDRAFT_151652</name>
</gene>
<feature type="transmembrane region" description="Helical" evidence="6">
    <location>
        <begin position="72"/>
        <end position="91"/>
    </location>
</feature>
<evidence type="ECO:0000256" key="6">
    <source>
        <dbReference type="RuleBase" id="RU363053"/>
    </source>
</evidence>
<dbReference type="GO" id="GO:0005737">
    <property type="term" value="C:cytoplasm"/>
    <property type="evidence" value="ECO:0007669"/>
    <property type="project" value="TreeGrafter"/>
</dbReference>
<dbReference type="PANTHER" id="PTHR11266:SF80">
    <property type="entry name" value="PEROXISOMAL MEMBRANE PROTEIN 2"/>
    <property type="match status" value="1"/>
</dbReference>
<evidence type="ECO:0000256" key="3">
    <source>
        <dbReference type="ARBA" id="ARBA00022692"/>
    </source>
</evidence>
<reference evidence="7 9" key="1">
    <citation type="journal article" date="2012" name="Nature">
        <title>Algal genomes reveal evolutionary mosaicism and the fate of nucleomorphs.</title>
        <authorList>
            <consortium name="DOE Joint Genome Institute"/>
            <person name="Curtis B.A."/>
            <person name="Tanifuji G."/>
            <person name="Burki F."/>
            <person name="Gruber A."/>
            <person name="Irimia M."/>
            <person name="Maruyama S."/>
            <person name="Arias M.C."/>
            <person name="Ball S.G."/>
            <person name="Gile G.H."/>
            <person name="Hirakawa Y."/>
            <person name="Hopkins J.F."/>
            <person name="Kuo A."/>
            <person name="Rensing S.A."/>
            <person name="Schmutz J."/>
            <person name="Symeonidi A."/>
            <person name="Elias M."/>
            <person name="Eveleigh R.J."/>
            <person name="Herman E.K."/>
            <person name="Klute M.J."/>
            <person name="Nakayama T."/>
            <person name="Obornik M."/>
            <person name="Reyes-Prieto A."/>
            <person name="Armbrust E.V."/>
            <person name="Aves S.J."/>
            <person name="Beiko R.G."/>
            <person name="Coutinho P."/>
            <person name="Dacks J.B."/>
            <person name="Durnford D.G."/>
            <person name="Fast N.M."/>
            <person name="Green B.R."/>
            <person name="Grisdale C.J."/>
            <person name="Hempel F."/>
            <person name="Henrissat B."/>
            <person name="Hoppner M.P."/>
            <person name="Ishida K."/>
            <person name="Kim E."/>
            <person name="Koreny L."/>
            <person name="Kroth P.G."/>
            <person name="Liu Y."/>
            <person name="Malik S.B."/>
            <person name="Maier U.G."/>
            <person name="McRose D."/>
            <person name="Mock T."/>
            <person name="Neilson J.A."/>
            <person name="Onodera N.T."/>
            <person name="Poole A.M."/>
            <person name="Pritham E.J."/>
            <person name="Richards T.A."/>
            <person name="Rocap G."/>
            <person name="Roy S.W."/>
            <person name="Sarai C."/>
            <person name="Schaack S."/>
            <person name="Shirato S."/>
            <person name="Slamovits C.H."/>
            <person name="Spencer D.F."/>
            <person name="Suzuki S."/>
            <person name="Worden A.Z."/>
            <person name="Zauner S."/>
            <person name="Barry K."/>
            <person name="Bell C."/>
            <person name="Bharti A.K."/>
            <person name="Crow J.A."/>
            <person name="Grimwood J."/>
            <person name="Kramer R."/>
            <person name="Lindquist E."/>
            <person name="Lucas S."/>
            <person name="Salamov A."/>
            <person name="McFadden G.I."/>
            <person name="Lane C.E."/>
            <person name="Keeling P.J."/>
            <person name="Gray M.W."/>
            <person name="Grigoriev I.V."/>
            <person name="Archibald J.M."/>
        </authorList>
    </citation>
    <scope>NUCLEOTIDE SEQUENCE</scope>
    <source>
        <strain evidence="7 9">CCMP2712</strain>
    </source>
</reference>
<comment type="similarity">
    <text evidence="2 6">Belongs to the peroxisomal membrane protein PXMP2/4 family.</text>
</comment>
<keyword evidence="5 6" id="KW-0472">Membrane</keyword>
<dbReference type="OrthoDB" id="430207at2759"/>
<dbReference type="Pfam" id="PF04117">
    <property type="entry name" value="Mpv17_PMP22"/>
    <property type="match status" value="1"/>
</dbReference>
<name>L1JK07_GUITC</name>
<dbReference type="EMBL" id="JH992984">
    <property type="protein sequence ID" value="EKX48672.1"/>
    <property type="molecule type" value="Genomic_DNA"/>
</dbReference>
<evidence type="ECO:0000256" key="2">
    <source>
        <dbReference type="ARBA" id="ARBA00006824"/>
    </source>
</evidence>
<dbReference type="PANTHER" id="PTHR11266">
    <property type="entry name" value="PEROXISOMAL MEMBRANE PROTEIN 2, PXMP2 MPV17"/>
    <property type="match status" value="1"/>
</dbReference>
<organism evidence="7">
    <name type="scientific">Guillardia theta (strain CCMP2712)</name>
    <name type="common">Cryptophyte</name>
    <dbReference type="NCBI Taxonomy" id="905079"/>
    <lineage>
        <taxon>Eukaryota</taxon>
        <taxon>Cryptophyceae</taxon>
        <taxon>Pyrenomonadales</taxon>
        <taxon>Geminigeraceae</taxon>
        <taxon>Guillardia</taxon>
    </lineage>
</organism>
<dbReference type="RefSeq" id="XP_005835652.1">
    <property type="nucleotide sequence ID" value="XM_005835595.1"/>
</dbReference>
<dbReference type="OMA" id="WYQSKLA"/>
<dbReference type="KEGG" id="gtt:GUITHDRAFT_151652"/>
<dbReference type="PaxDb" id="55529-EKX48672"/>
<keyword evidence="3 6" id="KW-0812">Transmembrane</keyword>
<sequence>MVWKKYQALLQSKGIVGIGTKAVTSAAIAFAGDVFCQTVLERQTAQQWTGELSHMNKTESKMQVTTIDWKRLSNFTLLGGVLVAPTLHYWYGFLGRAVPGTNFAAAFKRVFLDQAFFAPSFIAVFISSVNALDGKSQEEVVKSVQTHWGPSVINNWKLWIPAQFVNLWVVPPHLQVLFSNGVAVIWNMYLSWVTHRPAQQD</sequence>
<dbReference type="Proteomes" id="UP000011087">
    <property type="component" value="Unassembled WGS sequence"/>
</dbReference>
<dbReference type="AlphaFoldDB" id="L1JK07"/>
<evidence type="ECO:0000313" key="9">
    <source>
        <dbReference type="Proteomes" id="UP000011087"/>
    </source>
</evidence>
<comment type="subcellular location">
    <subcellularLocation>
        <location evidence="1">Membrane</location>
        <topology evidence="1">Multi-pass membrane protein</topology>
    </subcellularLocation>
</comment>
<dbReference type="STRING" id="905079.L1JK07"/>
<evidence type="ECO:0000256" key="4">
    <source>
        <dbReference type="ARBA" id="ARBA00022989"/>
    </source>
</evidence>
<keyword evidence="9" id="KW-1185">Reference proteome</keyword>
<protein>
    <submittedName>
        <fullName evidence="7 8">Uncharacterized protein</fullName>
    </submittedName>
</protein>
<dbReference type="GO" id="GO:0016020">
    <property type="term" value="C:membrane"/>
    <property type="evidence" value="ECO:0007669"/>
    <property type="project" value="UniProtKB-SubCell"/>
</dbReference>
<dbReference type="InterPro" id="IPR007248">
    <property type="entry name" value="Mpv17_PMP22"/>
</dbReference>
<dbReference type="EnsemblProtists" id="EKX48672">
    <property type="protein sequence ID" value="EKX48672"/>
    <property type="gene ID" value="GUITHDRAFT_151652"/>
</dbReference>
<dbReference type="GeneID" id="17305558"/>
<dbReference type="HOGENOM" id="CLU_049109_4_1_1"/>
<proteinExistence type="inferred from homology"/>
<evidence type="ECO:0000313" key="8">
    <source>
        <dbReference type="EnsemblProtists" id="EKX48672"/>
    </source>
</evidence>